<dbReference type="Gene3D" id="3.40.50.150">
    <property type="entry name" value="Vaccinia Virus protein VP39"/>
    <property type="match status" value="1"/>
</dbReference>
<dbReference type="InterPro" id="IPR041635">
    <property type="entry name" value="Type_ISP_LLaBIII_C"/>
</dbReference>
<dbReference type="GO" id="GO:0003677">
    <property type="term" value="F:DNA binding"/>
    <property type="evidence" value="ECO:0007669"/>
    <property type="project" value="InterPro"/>
</dbReference>
<dbReference type="GO" id="GO:0005829">
    <property type="term" value="C:cytosol"/>
    <property type="evidence" value="ECO:0007669"/>
    <property type="project" value="TreeGrafter"/>
</dbReference>
<dbReference type="REBASE" id="681191">
    <property type="entry name" value="Mor3596ORF300P"/>
</dbReference>
<dbReference type="SUPFAM" id="SSF52980">
    <property type="entry name" value="Restriction endonuclease-like"/>
    <property type="match status" value="1"/>
</dbReference>
<dbReference type="PRINTS" id="PR00507">
    <property type="entry name" value="N12N6MTFRASE"/>
</dbReference>
<dbReference type="InterPro" id="IPR027417">
    <property type="entry name" value="P-loop_NTPase"/>
</dbReference>
<dbReference type="Pfam" id="PF18135">
    <property type="entry name" value="Type_ISP_C"/>
    <property type="match status" value="1"/>
</dbReference>
<dbReference type="InterPro" id="IPR029063">
    <property type="entry name" value="SAM-dependent_MTases_sf"/>
</dbReference>
<keyword evidence="4" id="KW-1185">Reference proteome</keyword>
<dbReference type="PANTHER" id="PTHR47396:SF1">
    <property type="entry name" value="ATP-DEPENDENT HELICASE IRC3-RELATED"/>
    <property type="match status" value="1"/>
</dbReference>
<keyword evidence="3" id="KW-0378">Hydrolase</keyword>
<dbReference type="SUPFAM" id="SSF52540">
    <property type="entry name" value="P-loop containing nucleoside triphosphate hydrolases"/>
    <property type="match status" value="1"/>
</dbReference>
<feature type="domain" description="Helicase ATP-binding" evidence="1">
    <location>
        <begin position="188"/>
        <end position="392"/>
    </location>
</feature>
<dbReference type="CDD" id="cd22333">
    <property type="entry name" value="LlaBIII_nuclease-like"/>
    <property type="match status" value="1"/>
</dbReference>
<dbReference type="RefSeq" id="WP_268186577.1">
    <property type="nucleotide sequence ID" value="NZ_CP113361.1"/>
</dbReference>
<dbReference type="GO" id="GO:0016787">
    <property type="term" value="F:hydrolase activity"/>
    <property type="evidence" value="ECO:0007669"/>
    <property type="project" value="InterPro"/>
</dbReference>
<dbReference type="GO" id="GO:0004386">
    <property type="term" value="F:helicase activity"/>
    <property type="evidence" value="ECO:0007669"/>
    <property type="project" value="UniProtKB-KW"/>
</dbReference>
<evidence type="ECO:0000259" key="1">
    <source>
        <dbReference type="PROSITE" id="PS51192"/>
    </source>
</evidence>
<dbReference type="Pfam" id="PF22240">
    <property type="entry name" value="ISP_coupler"/>
    <property type="match status" value="1"/>
</dbReference>
<dbReference type="InterPro" id="IPR003356">
    <property type="entry name" value="DNA_methylase_A-5"/>
</dbReference>
<dbReference type="Pfam" id="PF04851">
    <property type="entry name" value="ResIII"/>
    <property type="match status" value="1"/>
</dbReference>
<organism evidence="3 4">
    <name type="scientific">Methanogenium organophilum</name>
    <dbReference type="NCBI Taxonomy" id="2199"/>
    <lineage>
        <taxon>Archaea</taxon>
        <taxon>Methanobacteriati</taxon>
        <taxon>Methanobacteriota</taxon>
        <taxon>Stenosarchaea group</taxon>
        <taxon>Methanomicrobia</taxon>
        <taxon>Methanomicrobiales</taxon>
        <taxon>Methanomicrobiaceae</taxon>
        <taxon>Methanogenium</taxon>
    </lineage>
</organism>
<dbReference type="SMART" id="SM00490">
    <property type="entry name" value="HELICc"/>
    <property type="match status" value="1"/>
</dbReference>
<name>A0A9X9S465_METOG</name>
<dbReference type="PROSITE" id="PS51194">
    <property type="entry name" value="HELICASE_CTER"/>
    <property type="match status" value="1"/>
</dbReference>
<gene>
    <name evidence="3" type="ORF">OU421_00300</name>
</gene>
<evidence type="ECO:0000259" key="2">
    <source>
        <dbReference type="PROSITE" id="PS51194"/>
    </source>
</evidence>
<dbReference type="EMBL" id="CP113361">
    <property type="protein sequence ID" value="WAI01351.1"/>
    <property type="molecule type" value="Genomic_DNA"/>
</dbReference>
<dbReference type="KEGG" id="mou:OU421_00300"/>
<dbReference type="InterPro" id="IPR001650">
    <property type="entry name" value="Helicase_C-like"/>
</dbReference>
<dbReference type="InterPro" id="IPR053980">
    <property type="entry name" value="ISP_coupler"/>
</dbReference>
<dbReference type="PANTHER" id="PTHR47396">
    <property type="entry name" value="TYPE I RESTRICTION ENZYME ECOKI R PROTEIN"/>
    <property type="match status" value="1"/>
</dbReference>
<proteinExistence type="predicted"/>
<dbReference type="SUPFAM" id="SSF53335">
    <property type="entry name" value="S-adenosyl-L-methionine-dependent methyltransferases"/>
    <property type="match status" value="1"/>
</dbReference>
<dbReference type="InterPro" id="IPR014001">
    <property type="entry name" value="Helicase_ATP-bd"/>
</dbReference>
<dbReference type="GeneID" id="76833496"/>
<protein>
    <submittedName>
        <fullName evidence="3">DEAD/DEAH box helicase family protein</fullName>
    </submittedName>
</protein>
<keyword evidence="3" id="KW-0067">ATP-binding</keyword>
<dbReference type="PROSITE" id="PS51192">
    <property type="entry name" value="HELICASE_ATP_BIND_1"/>
    <property type="match status" value="1"/>
</dbReference>
<dbReference type="Pfam" id="PF02384">
    <property type="entry name" value="N6_Mtase"/>
    <property type="match status" value="1"/>
</dbReference>
<keyword evidence="3" id="KW-0347">Helicase</keyword>
<keyword evidence="3" id="KW-0547">Nucleotide-binding</keyword>
<dbReference type="InterPro" id="IPR011335">
    <property type="entry name" value="Restrct_endonuc-II-like"/>
</dbReference>
<evidence type="ECO:0000313" key="3">
    <source>
        <dbReference type="EMBL" id="WAI01351.1"/>
    </source>
</evidence>
<dbReference type="InterPro" id="IPR039442">
    <property type="entry name" value="Mrr-like_dom"/>
</dbReference>
<dbReference type="Proteomes" id="UP001163096">
    <property type="component" value="Chromosome"/>
</dbReference>
<dbReference type="GO" id="GO:0140097">
    <property type="term" value="F:catalytic activity, acting on DNA"/>
    <property type="evidence" value="ECO:0007669"/>
    <property type="project" value="UniProtKB-ARBA"/>
</dbReference>
<feature type="domain" description="Helicase C-terminal" evidence="2">
    <location>
        <begin position="473"/>
        <end position="659"/>
    </location>
</feature>
<dbReference type="InterPro" id="IPR006935">
    <property type="entry name" value="Helicase/UvrB_N"/>
</dbReference>
<dbReference type="InterPro" id="IPR011856">
    <property type="entry name" value="tRNA_endonuc-like_dom_sf"/>
</dbReference>
<dbReference type="GO" id="GO:0005524">
    <property type="term" value="F:ATP binding"/>
    <property type="evidence" value="ECO:0007669"/>
    <property type="project" value="InterPro"/>
</dbReference>
<dbReference type="GO" id="GO:0008170">
    <property type="term" value="F:N-methyltransferase activity"/>
    <property type="evidence" value="ECO:0007669"/>
    <property type="project" value="InterPro"/>
</dbReference>
<dbReference type="InterPro" id="IPR050742">
    <property type="entry name" value="Helicase_Restrict-Modif_Enz"/>
</dbReference>
<dbReference type="Gene3D" id="3.40.1350.10">
    <property type="match status" value="1"/>
</dbReference>
<accession>A0A9X9S465</accession>
<reference evidence="3" key="1">
    <citation type="submission" date="2022-11" db="EMBL/GenBank/DDBJ databases">
        <title>Complete genome sequence of Methanogenium organophilum DSM 3596.</title>
        <authorList>
            <person name="Chen S.-C."/>
            <person name="Lai S.-J."/>
            <person name="You Y.-T."/>
        </authorList>
    </citation>
    <scope>NUCLEOTIDE SEQUENCE</scope>
    <source>
        <strain evidence="3">DSM 3596</strain>
    </source>
</reference>
<sequence>MKFQTILNKHRDISFSEVEKGNRFERLMQGYLLTNPIYENKFETVWLWNEFPFKHELGGSDTGIDIVALTKDNEYWAIQCKCYQEDTPISKGDVDSFLATSSREFSTGNSEKVRFSHRLWISTTNKWGKNAEEALHNQNPPVSRINLLDLETAPIDWESLDKGIFGPKARLAKKTIRPHQKEAMDNVHEHFLEEDRGKLIMACGTGKTYTALKIAENETEGKGLILVLVPSIALMGQTLTEWYYDAEEPINAVCICSDTEVSKKKGIKNDIDTTSVVNLALPASTNVDNIIRQFEHIGKNGTDGLTVVFSTYQSIDVISKAQTILGNIFDLIVCDEAHRTTGVTLAGNDESAFVKVHDNEFLKAKKRLYMTATPRIFSDDSKSKADTHDAVLCSMDDETLYGQEMYRIGFGQAVDEGLLADYKVLILTLSDKDISPSVQKMVADDEHSISADDASKLIGCVNALSKQILGDEGIIKETDPLPMKRAVAFCQTIRVSKEITVNFNDVPEKYIADLPEDIQENILNVKSRHVDGTMNATARDNLLGWLKEDSEECRILTNVRCLSEGVDVPSLDAVMFLSARNSQIDVVQSVGRVMRLSEGKKYGYIIIPVIVPSDIPAERALNDNSRYKVVWTVLNALRAHDDRFNATVNKIDLNKKKPTNILVGRPEISFDDKGNPVFVEDEERDKTIQTQLQLQFEELQSVVFARMVNKVGDRLYWEQWAKSVADIAEKQIGRINNLVKNEDIKDTFDEFLSGLQQNINPSITREQAIEMLSQHMITKPVFEAIFQDYSFAEHNPISKSMQRMIDLLETQAIEKDTQSLDSFYESVKMRVSNIDNAEGRQRVIVELYDKFFKSAFPKMVEQLGIVYTPVEVVDFIVHSVDDVLRNEFDRSLTDENVHILDPFTGTGTFITRLLQSGLINPEDLQRKYLSEIHANELVLLAYYIAAINIENTYHDLLPETKEYQSFDGICLTDTFQLGEFKEGEHLISEFFPKNSERVNAQQKTPITVIMSNPPYSVGQKSANDNAQNMSYPILEKRITDTYAKDSSANLKQSLYDAYIKAFRWSSDRLDENHGGIICFVSNGSWLDGNAHDGFRKNLEKEFNSIYVFNLRGNQRTSGELSRKEGGKIFGSGSRTTVSITLLVKNPQKNNKKTTIYYHDIGDYLNREEKLTIIKKYGTVENPEMDWDILTPNKEGDWINQRNNAFNEYLSIGDKKGNDTNKSYFVPFYSRGLATSKDAWCYNSKKSELIQNIKETINFYNSQVDVFSLKKSQNKKLIAEDFICYDSTKFGWTREHKKDINQLKKYTFDSNSVQTSIYRPFFKQFLYFNRQLNNMVNQIPKLYPTSESENKVICVSGIGGNKENSALITDAIPDLNCLDAGTQCFPLYYYEELGNKKNREINPSQKTIFEADEPEPLNKYIKRDGVSDFIFEKAKKQYGESSLTKEDIFYYVYGILHCPNYRKTFSNDLKKMLPRIPLVENITDFWSFSKAGRKLANLHLNYETVPPCSDVKVTGTEGEYFIVNKMKFPKKGQKDTIIYNNTISITEIPDKAYQYIVNGKSAVEWIMERYQISTHKDSGITNDPNDWAKEVGNPRYILDLLLSVINVSVQTVDIVDGLPELKFE</sequence>
<dbReference type="CDD" id="cd18785">
    <property type="entry name" value="SF2_C"/>
    <property type="match status" value="1"/>
</dbReference>
<dbReference type="Gene3D" id="3.40.50.300">
    <property type="entry name" value="P-loop containing nucleotide triphosphate hydrolases"/>
    <property type="match status" value="2"/>
</dbReference>
<evidence type="ECO:0000313" key="4">
    <source>
        <dbReference type="Proteomes" id="UP001163096"/>
    </source>
</evidence>
<dbReference type="Pfam" id="PF00271">
    <property type="entry name" value="Helicase_C"/>
    <property type="match status" value="1"/>
</dbReference>
<dbReference type="SMART" id="SM00487">
    <property type="entry name" value="DEXDc"/>
    <property type="match status" value="1"/>
</dbReference>
<dbReference type="Pfam" id="PF13156">
    <property type="entry name" value="Mrr_cat_2"/>
    <property type="match status" value="1"/>
</dbReference>